<evidence type="ECO:0000256" key="2">
    <source>
        <dbReference type="ARBA" id="ARBA00022692"/>
    </source>
</evidence>
<keyword evidence="2 5" id="KW-0812">Transmembrane</keyword>
<feature type="transmembrane region" description="Helical" evidence="5">
    <location>
        <begin position="397"/>
        <end position="419"/>
    </location>
</feature>
<evidence type="ECO:0000256" key="4">
    <source>
        <dbReference type="ARBA" id="ARBA00023136"/>
    </source>
</evidence>
<gene>
    <name evidence="6" type="ORF">J9317_14645</name>
</gene>
<keyword evidence="4 5" id="KW-0472">Membrane</keyword>
<evidence type="ECO:0000256" key="1">
    <source>
        <dbReference type="ARBA" id="ARBA00004141"/>
    </source>
</evidence>
<evidence type="ECO:0000256" key="5">
    <source>
        <dbReference type="SAM" id="Phobius"/>
    </source>
</evidence>
<keyword evidence="3 5" id="KW-1133">Transmembrane helix</keyword>
<dbReference type="Pfam" id="PF01566">
    <property type="entry name" value="Nramp"/>
    <property type="match status" value="1"/>
</dbReference>
<proteinExistence type="predicted"/>
<feature type="transmembrane region" description="Helical" evidence="5">
    <location>
        <begin position="361"/>
        <end position="385"/>
    </location>
</feature>
<feature type="transmembrane region" description="Helical" evidence="5">
    <location>
        <begin position="212"/>
        <end position="232"/>
    </location>
</feature>
<feature type="transmembrane region" description="Helical" evidence="5">
    <location>
        <begin position="253"/>
        <end position="282"/>
    </location>
</feature>
<feature type="transmembrane region" description="Helical" evidence="5">
    <location>
        <begin position="338"/>
        <end position="355"/>
    </location>
</feature>
<organism evidence="6 7">
    <name type="scientific">Metabacillus flavus</name>
    <dbReference type="NCBI Taxonomy" id="2823519"/>
    <lineage>
        <taxon>Bacteria</taxon>
        <taxon>Bacillati</taxon>
        <taxon>Bacillota</taxon>
        <taxon>Bacilli</taxon>
        <taxon>Bacillales</taxon>
        <taxon>Bacillaceae</taxon>
        <taxon>Metabacillus</taxon>
    </lineage>
</organism>
<feature type="transmembrane region" description="Helical" evidence="5">
    <location>
        <begin position="302"/>
        <end position="326"/>
    </location>
</feature>
<evidence type="ECO:0000313" key="6">
    <source>
        <dbReference type="EMBL" id="MBS2970007.1"/>
    </source>
</evidence>
<accession>A0ABS5LGY0</accession>
<dbReference type="PANTHER" id="PTHR11706">
    <property type="entry name" value="SOLUTE CARRIER PROTEIN FAMILY 11 MEMBER"/>
    <property type="match status" value="1"/>
</dbReference>
<comment type="subcellular location">
    <subcellularLocation>
        <location evidence="1">Membrane</location>
        <topology evidence="1">Multi-pass membrane protein</topology>
    </subcellularLocation>
</comment>
<reference evidence="6 7" key="1">
    <citation type="submission" date="2021-04" db="EMBL/GenBank/DDBJ databases">
        <title>Metabacillus sp. strain KIGAM252 whole genome sequence.</title>
        <authorList>
            <person name="Seo M.-J."/>
            <person name="Cho E.-S."/>
            <person name="Hwang C.Y."/>
            <person name="Yoon D.J."/>
        </authorList>
    </citation>
    <scope>NUCLEOTIDE SEQUENCE [LARGE SCALE GENOMIC DNA]</scope>
    <source>
        <strain evidence="6 7">KIGAM252</strain>
    </source>
</reference>
<name>A0ABS5LGY0_9BACI</name>
<evidence type="ECO:0000313" key="7">
    <source>
        <dbReference type="Proteomes" id="UP000682403"/>
    </source>
</evidence>
<dbReference type="Proteomes" id="UP000682403">
    <property type="component" value="Unassembled WGS sequence"/>
</dbReference>
<dbReference type="EMBL" id="JAGVRK010000001">
    <property type="protein sequence ID" value="MBS2970007.1"/>
    <property type="molecule type" value="Genomic_DNA"/>
</dbReference>
<evidence type="ECO:0000256" key="3">
    <source>
        <dbReference type="ARBA" id="ARBA00022989"/>
    </source>
</evidence>
<keyword evidence="7" id="KW-1185">Reference proteome</keyword>
<protein>
    <submittedName>
        <fullName evidence="6">Divalent metal cation transporter</fullName>
    </submittedName>
</protein>
<dbReference type="PANTHER" id="PTHR11706:SF2">
    <property type="entry name" value="TRANSPORTER PROTEIN"/>
    <property type="match status" value="1"/>
</dbReference>
<dbReference type="InterPro" id="IPR001046">
    <property type="entry name" value="NRAMP_fam"/>
</dbReference>
<feature type="transmembrane region" description="Helical" evidence="5">
    <location>
        <begin position="174"/>
        <end position="192"/>
    </location>
</feature>
<comment type="caution">
    <text evidence="6">The sequence shown here is derived from an EMBL/GenBank/DDBJ whole genome shotgun (WGS) entry which is preliminary data.</text>
</comment>
<feature type="transmembrane region" description="Helical" evidence="5">
    <location>
        <begin position="70"/>
        <end position="95"/>
    </location>
</feature>
<feature type="transmembrane region" description="Helical" evidence="5">
    <location>
        <begin position="107"/>
        <end position="129"/>
    </location>
</feature>
<feature type="transmembrane region" description="Helical" evidence="5">
    <location>
        <begin position="38"/>
        <end position="58"/>
    </location>
</feature>
<feature type="transmembrane region" description="Helical" evidence="5">
    <location>
        <begin position="149"/>
        <end position="167"/>
    </location>
</feature>
<sequence>MEHTLLNLLKKSEKNCRKQGFRSKQYKKGGNCMKENRLSVLMGAAFLMATSAIGPGFLTQTTYYTETLAASFGFVILITIILDIGVQLNVWRIIAVSEKRAQDIANLVFPGLGVFVAVLIVFGGLAFNIGNIGGAGLGFNVLFGIDQKLGAIIAAAIAIAVFVVKEAGKLMDKFAQIMGFLMILLTIYVAFSSSPPVGEAISKTFVPEKTDFIAIITLVGGTVGGYITFAGGHRLLEAGIKGRQSLPQVTQSAVTGIAVASLMRIFLFLASLGIVAQGLAISKDNPPASVFQHAAGDLGYKFFGVVLLAAAITSVIGAAYTSVSFIQTFSSTILKYQKATIIAFILISTIVFVALGNPVQLLLLAGALNGLILPITLAVMLIAAYKKTVVGDYKHPAALTVFGVIIVVLMAGMSIYTIATNFSKLF</sequence>